<dbReference type="InterPro" id="IPR012839">
    <property type="entry name" value="Organic_radical_activase"/>
</dbReference>
<dbReference type="GO" id="GO:0046872">
    <property type="term" value="F:metal ion binding"/>
    <property type="evidence" value="ECO:0007669"/>
    <property type="project" value="UniProtKB-KW"/>
</dbReference>
<dbReference type="InterPro" id="IPR017896">
    <property type="entry name" value="4Fe4S_Fe-S-bd"/>
</dbReference>
<dbReference type="InterPro" id="IPR001989">
    <property type="entry name" value="Radical_activat_CS"/>
</dbReference>
<name>A0A5C5YN36_9BACT</name>
<dbReference type="EMBL" id="SJPJ01000002">
    <property type="protein sequence ID" value="TWT76285.1"/>
    <property type="molecule type" value="Genomic_DNA"/>
</dbReference>
<keyword evidence="4" id="KW-0949">S-adenosyl-L-methionine</keyword>
<evidence type="ECO:0000256" key="2">
    <source>
        <dbReference type="ARBA" id="ARBA00009777"/>
    </source>
</evidence>
<keyword evidence="12" id="KW-1185">Reference proteome</keyword>
<protein>
    <submittedName>
        <fullName evidence="11">Benzylsuccinate synthase activating enzyme</fullName>
        <ecNumber evidence="11">1.97.1.-</ecNumber>
    </submittedName>
</protein>
<feature type="domain" description="4Fe-4S ferredoxin-type" evidence="9">
    <location>
        <begin position="51"/>
        <end position="80"/>
    </location>
</feature>
<dbReference type="OrthoDB" id="9782387at2"/>
<keyword evidence="6 11" id="KW-0560">Oxidoreductase</keyword>
<dbReference type="PROSITE" id="PS01087">
    <property type="entry name" value="RADICAL_ACTIVATING"/>
    <property type="match status" value="1"/>
</dbReference>
<dbReference type="SFLD" id="SFLDG01118">
    <property type="entry name" value="activating_enzymes__group_2"/>
    <property type="match status" value="1"/>
</dbReference>
<evidence type="ECO:0000256" key="3">
    <source>
        <dbReference type="ARBA" id="ARBA00022485"/>
    </source>
</evidence>
<proteinExistence type="inferred from homology"/>
<dbReference type="PANTHER" id="PTHR30352:SF4">
    <property type="entry name" value="PYRUVATE FORMATE-LYASE 2-ACTIVATING ENZYME"/>
    <property type="match status" value="1"/>
</dbReference>
<dbReference type="InterPro" id="IPR034457">
    <property type="entry name" value="Organic_radical-activating"/>
</dbReference>
<sequence>MNNANVASAIVFNIQRYSIHDGPGIRTTIFMKGCPLDCWWCHNPESRDRKAAIFMFADRCIGCETCLKVCPEDVAEPLDWNPAGLADPLKCTLCGTCADQCPTDARTIVGNAYDVDALMREIDKDQVFYDESGGGVTFSGGDPLGSRQNAAFLISCLQACGERGYHRAVDTAGFTTSQTIQAVAPLTDLFLYDLKLLDDERHRKYVGVSNQTILDNLRVLSDLDANIWIRVPLIPGINDDQANMEATADFVASLDRPSYPVYLLPYHRIGSDKHRHFKEGYRLKDLDPPSKEQIVRAAEPFLARNLKVIDGNGDE</sequence>
<dbReference type="Pfam" id="PF13353">
    <property type="entry name" value="Fer4_12"/>
    <property type="match status" value="1"/>
</dbReference>
<dbReference type="Gene3D" id="3.80.30.10">
    <property type="entry name" value="pyruvate-formate lyase- activating enzyme"/>
    <property type="match status" value="1"/>
</dbReference>
<dbReference type="Proteomes" id="UP000315010">
    <property type="component" value="Unassembled WGS sequence"/>
</dbReference>
<dbReference type="InterPro" id="IPR017900">
    <property type="entry name" value="4Fe4S_Fe_S_CS"/>
</dbReference>
<dbReference type="PROSITE" id="PS51379">
    <property type="entry name" value="4FE4S_FER_2"/>
    <property type="match status" value="2"/>
</dbReference>
<keyword evidence="8" id="KW-0411">Iron-sulfur</keyword>
<dbReference type="InterPro" id="IPR040074">
    <property type="entry name" value="BssD/PflA/YjjW"/>
</dbReference>
<dbReference type="PROSITE" id="PS00198">
    <property type="entry name" value="4FE4S_FER_1"/>
    <property type="match status" value="1"/>
</dbReference>
<comment type="cofactor">
    <cofactor evidence="1">
        <name>[4Fe-4S] cluster</name>
        <dbReference type="ChEBI" id="CHEBI:49883"/>
    </cofactor>
</comment>
<dbReference type="GO" id="GO:0016491">
    <property type="term" value="F:oxidoreductase activity"/>
    <property type="evidence" value="ECO:0007669"/>
    <property type="project" value="UniProtKB-KW"/>
</dbReference>
<dbReference type="SFLD" id="SFLDS00029">
    <property type="entry name" value="Radical_SAM"/>
    <property type="match status" value="1"/>
</dbReference>
<evidence type="ECO:0000256" key="7">
    <source>
        <dbReference type="ARBA" id="ARBA00023004"/>
    </source>
</evidence>
<comment type="similarity">
    <text evidence="2">Belongs to the organic radical-activating enzymes family.</text>
</comment>
<keyword evidence="5" id="KW-0479">Metal-binding</keyword>
<dbReference type="NCBIfam" id="TIGR02494">
    <property type="entry name" value="PFLE_PFLC"/>
    <property type="match status" value="1"/>
</dbReference>
<dbReference type="InterPro" id="IPR058240">
    <property type="entry name" value="rSAM_sf"/>
</dbReference>
<dbReference type="PANTHER" id="PTHR30352">
    <property type="entry name" value="PYRUVATE FORMATE-LYASE-ACTIVATING ENZYME"/>
    <property type="match status" value="1"/>
</dbReference>
<dbReference type="Pfam" id="PF04055">
    <property type="entry name" value="Radical_SAM"/>
    <property type="match status" value="1"/>
</dbReference>
<dbReference type="EC" id="1.97.1.-" evidence="11"/>
<evidence type="ECO:0000259" key="9">
    <source>
        <dbReference type="PROSITE" id="PS51379"/>
    </source>
</evidence>
<dbReference type="InterPro" id="IPR007197">
    <property type="entry name" value="rSAM"/>
</dbReference>
<dbReference type="GO" id="GO:0051539">
    <property type="term" value="F:4 iron, 4 sulfur cluster binding"/>
    <property type="evidence" value="ECO:0007669"/>
    <property type="project" value="UniProtKB-KW"/>
</dbReference>
<organism evidence="11 12">
    <name type="scientific">Novipirellula herctigrandis</name>
    <dbReference type="NCBI Taxonomy" id="2527986"/>
    <lineage>
        <taxon>Bacteria</taxon>
        <taxon>Pseudomonadati</taxon>
        <taxon>Planctomycetota</taxon>
        <taxon>Planctomycetia</taxon>
        <taxon>Pirellulales</taxon>
        <taxon>Pirellulaceae</taxon>
        <taxon>Novipirellula</taxon>
    </lineage>
</organism>
<dbReference type="SFLD" id="SFLDG01066">
    <property type="entry name" value="organic_radical-activating_enz"/>
    <property type="match status" value="1"/>
</dbReference>
<dbReference type="PIRSF" id="PIRSF000371">
    <property type="entry name" value="PFL_act_enz"/>
    <property type="match status" value="1"/>
</dbReference>
<dbReference type="AlphaFoldDB" id="A0A5C5YN36"/>
<evidence type="ECO:0000256" key="5">
    <source>
        <dbReference type="ARBA" id="ARBA00022723"/>
    </source>
</evidence>
<evidence type="ECO:0000256" key="6">
    <source>
        <dbReference type="ARBA" id="ARBA00023002"/>
    </source>
</evidence>
<accession>A0A5C5YN36</accession>
<evidence type="ECO:0000256" key="4">
    <source>
        <dbReference type="ARBA" id="ARBA00022691"/>
    </source>
</evidence>
<feature type="domain" description="Radical SAM core" evidence="10">
    <location>
        <begin position="20"/>
        <end position="304"/>
    </location>
</feature>
<gene>
    <name evidence="11" type="primary">bssD</name>
    <name evidence="11" type="ORF">CA13_67780</name>
</gene>
<dbReference type="SUPFAM" id="SSF54862">
    <property type="entry name" value="4Fe-4S ferredoxins"/>
    <property type="match status" value="1"/>
</dbReference>
<dbReference type="Gene3D" id="3.30.70.20">
    <property type="match status" value="1"/>
</dbReference>
<keyword evidence="7" id="KW-0408">Iron</keyword>
<evidence type="ECO:0000313" key="12">
    <source>
        <dbReference type="Proteomes" id="UP000315010"/>
    </source>
</evidence>
<dbReference type="Pfam" id="PF00037">
    <property type="entry name" value="Fer4"/>
    <property type="match status" value="1"/>
</dbReference>
<dbReference type="SUPFAM" id="SSF102114">
    <property type="entry name" value="Radical SAM enzymes"/>
    <property type="match status" value="1"/>
</dbReference>
<dbReference type="RefSeq" id="WP_146404081.1">
    <property type="nucleotide sequence ID" value="NZ_SJPJ01000002.1"/>
</dbReference>
<reference evidence="11 12" key="1">
    <citation type="submission" date="2019-02" db="EMBL/GenBank/DDBJ databases">
        <title>Deep-cultivation of Planctomycetes and their phenomic and genomic characterization uncovers novel biology.</title>
        <authorList>
            <person name="Wiegand S."/>
            <person name="Jogler M."/>
            <person name="Boedeker C."/>
            <person name="Pinto D."/>
            <person name="Vollmers J."/>
            <person name="Rivas-Marin E."/>
            <person name="Kohn T."/>
            <person name="Peeters S.H."/>
            <person name="Heuer A."/>
            <person name="Rast P."/>
            <person name="Oberbeckmann S."/>
            <person name="Bunk B."/>
            <person name="Jeske O."/>
            <person name="Meyerdierks A."/>
            <person name="Storesund J.E."/>
            <person name="Kallscheuer N."/>
            <person name="Luecker S."/>
            <person name="Lage O.M."/>
            <person name="Pohl T."/>
            <person name="Merkel B.J."/>
            <person name="Hornburger P."/>
            <person name="Mueller R.-W."/>
            <person name="Bruemmer F."/>
            <person name="Labrenz M."/>
            <person name="Spormann A.M."/>
            <person name="Op Den Camp H."/>
            <person name="Overmann J."/>
            <person name="Amann R."/>
            <person name="Jetten M.S.M."/>
            <person name="Mascher T."/>
            <person name="Medema M.H."/>
            <person name="Devos D.P."/>
            <person name="Kaster A.-K."/>
            <person name="Ovreas L."/>
            <person name="Rohde M."/>
            <person name="Galperin M.Y."/>
            <person name="Jogler C."/>
        </authorList>
    </citation>
    <scope>NUCLEOTIDE SEQUENCE [LARGE SCALE GENOMIC DNA]</scope>
    <source>
        <strain evidence="11 12">CA13</strain>
    </source>
</reference>
<evidence type="ECO:0000256" key="8">
    <source>
        <dbReference type="ARBA" id="ARBA00023014"/>
    </source>
</evidence>
<comment type="caution">
    <text evidence="11">The sequence shown here is derived from an EMBL/GenBank/DDBJ whole genome shotgun (WGS) entry which is preliminary data.</text>
</comment>
<evidence type="ECO:0000313" key="11">
    <source>
        <dbReference type="EMBL" id="TWT76285.1"/>
    </source>
</evidence>
<dbReference type="PROSITE" id="PS51918">
    <property type="entry name" value="RADICAL_SAM"/>
    <property type="match status" value="1"/>
</dbReference>
<feature type="domain" description="4Fe-4S ferredoxin-type" evidence="9">
    <location>
        <begin position="82"/>
        <end position="111"/>
    </location>
</feature>
<evidence type="ECO:0000256" key="1">
    <source>
        <dbReference type="ARBA" id="ARBA00001966"/>
    </source>
</evidence>
<evidence type="ECO:0000259" key="10">
    <source>
        <dbReference type="PROSITE" id="PS51918"/>
    </source>
</evidence>
<keyword evidence="3" id="KW-0004">4Fe-4S</keyword>